<dbReference type="AlphaFoldDB" id="A0A3E5DY43"/>
<evidence type="ECO:0000259" key="1">
    <source>
        <dbReference type="PROSITE" id="PS50006"/>
    </source>
</evidence>
<protein>
    <submittedName>
        <fullName evidence="2">FHA domain-containing protein</fullName>
    </submittedName>
</protein>
<evidence type="ECO:0000313" key="2">
    <source>
        <dbReference type="EMBL" id="RGS12007.1"/>
    </source>
</evidence>
<dbReference type="PROSITE" id="PS50006">
    <property type="entry name" value="FHA_DOMAIN"/>
    <property type="match status" value="1"/>
</dbReference>
<evidence type="ECO:0000313" key="3">
    <source>
        <dbReference type="Proteomes" id="UP000283872"/>
    </source>
</evidence>
<feature type="domain" description="FHA" evidence="1">
    <location>
        <begin position="121"/>
        <end position="180"/>
    </location>
</feature>
<sequence>MVAMEIKRIKCPSCGVLLDVRNSQNEAVKMITCPQCKTQLRVMFSQQHAPTPQSFGETEYVGNSNGETQYVNRDNGETRYVGHSSSPSQSDETILAGKKEEVTPGYLLYGGQKYPLGFGNNVIGRKATTSQATVQIATDDRYMSRQHLAIQVIKASTDKVRVVVSNYHNKNASYVNGQLLNEGDQLVLTEGSIIKMGNTTVVYHQK</sequence>
<gene>
    <name evidence="2" type="ORF">DWY11_13105</name>
</gene>
<dbReference type="InterPro" id="IPR000253">
    <property type="entry name" value="FHA_dom"/>
</dbReference>
<proteinExistence type="predicted"/>
<dbReference type="Gene3D" id="2.60.200.20">
    <property type="match status" value="1"/>
</dbReference>
<dbReference type="CDD" id="cd00060">
    <property type="entry name" value="FHA"/>
    <property type="match status" value="1"/>
</dbReference>
<dbReference type="Pfam" id="PF00498">
    <property type="entry name" value="FHA"/>
    <property type="match status" value="1"/>
</dbReference>
<dbReference type="EMBL" id="QRVA01000043">
    <property type="protein sequence ID" value="RGS12007.1"/>
    <property type="molecule type" value="Genomic_DNA"/>
</dbReference>
<dbReference type="SUPFAM" id="SSF49879">
    <property type="entry name" value="SMAD/FHA domain"/>
    <property type="match status" value="1"/>
</dbReference>
<dbReference type="InterPro" id="IPR008984">
    <property type="entry name" value="SMAD_FHA_dom_sf"/>
</dbReference>
<dbReference type="Proteomes" id="UP000283872">
    <property type="component" value="Unassembled WGS sequence"/>
</dbReference>
<comment type="caution">
    <text evidence="2">The sequence shown here is derived from an EMBL/GenBank/DDBJ whole genome shotgun (WGS) entry which is preliminary data.</text>
</comment>
<accession>A0A3E5DY43</accession>
<name>A0A3E5DY43_9BACT</name>
<organism evidence="2 3">
    <name type="scientific">Segatella copri</name>
    <dbReference type="NCBI Taxonomy" id="165179"/>
    <lineage>
        <taxon>Bacteria</taxon>
        <taxon>Pseudomonadati</taxon>
        <taxon>Bacteroidota</taxon>
        <taxon>Bacteroidia</taxon>
        <taxon>Bacteroidales</taxon>
        <taxon>Prevotellaceae</taxon>
        <taxon>Segatella</taxon>
    </lineage>
</organism>
<reference evidence="2 3" key="1">
    <citation type="submission" date="2018-08" db="EMBL/GenBank/DDBJ databases">
        <title>A genome reference for cultivated species of the human gut microbiota.</title>
        <authorList>
            <person name="Zou Y."/>
            <person name="Xue W."/>
            <person name="Luo G."/>
        </authorList>
    </citation>
    <scope>NUCLEOTIDE SEQUENCE [LARGE SCALE GENOMIC DNA]</scope>
    <source>
        <strain evidence="2 3">AF24-12</strain>
    </source>
</reference>